<gene>
    <name evidence="1" type="ORF">SAMN05216366_1611</name>
</gene>
<evidence type="ECO:0008006" key="3">
    <source>
        <dbReference type="Google" id="ProtNLM"/>
    </source>
</evidence>
<organism evidence="1 2">
    <name type="scientific">Selenomonas ruminantium</name>
    <dbReference type="NCBI Taxonomy" id="971"/>
    <lineage>
        <taxon>Bacteria</taxon>
        <taxon>Bacillati</taxon>
        <taxon>Bacillota</taxon>
        <taxon>Negativicutes</taxon>
        <taxon>Selenomonadales</taxon>
        <taxon>Selenomonadaceae</taxon>
        <taxon>Selenomonas</taxon>
    </lineage>
</organism>
<evidence type="ECO:0000313" key="1">
    <source>
        <dbReference type="EMBL" id="SDP79410.1"/>
    </source>
</evidence>
<proteinExistence type="predicted"/>
<dbReference type="EMBL" id="FNJQ01000061">
    <property type="protein sequence ID" value="SDP79410.1"/>
    <property type="molecule type" value="Genomic_DNA"/>
</dbReference>
<dbReference type="RefSeq" id="WP_074573663.1">
    <property type="nucleotide sequence ID" value="NZ_FNJQ01000061.1"/>
</dbReference>
<accession>A0A1H0VLT7</accession>
<name>A0A1H0VLT7_SELRU</name>
<evidence type="ECO:0000313" key="2">
    <source>
        <dbReference type="Proteomes" id="UP000182412"/>
    </source>
</evidence>
<protein>
    <recommendedName>
        <fullName evidence="3">Addiction module toxin RelE</fullName>
    </recommendedName>
</protein>
<reference evidence="1 2" key="1">
    <citation type="submission" date="2016-10" db="EMBL/GenBank/DDBJ databases">
        <authorList>
            <person name="de Groot N.N."/>
        </authorList>
    </citation>
    <scope>NUCLEOTIDE SEQUENCE [LARGE SCALE GENOMIC DNA]</scope>
    <source>
        <strain evidence="1 2">S137</strain>
    </source>
</reference>
<dbReference type="AlphaFoldDB" id="A0A1H0VLT7"/>
<dbReference type="OrthoDB" id="1665964at2"/>
<sequence length="131" mass="15238">MITFPLFSELEQHRDAANENFHHNIKPLLVERLKDFGFQAVNEDASGIMQLQEKATQNSYILTIRKYEITINFQHIKTGEQVLICAISNLELSAHVIMDIIIDSIDSWLQYGVVYDYKKAQQLEARARKRD</sequence>
<dbReference type="Proteomes" id="UP000182412">
    <property type="component" value="Unassembled WGS sequence"/>
</dbReference>